<dbReference type="FunFam" id="3.90.850.10:FF:000002">
    <property type="entry name" value="2-hydroxyhepta-2,4-diene-1,7-dioate isomerase"/>
    <property type="match status" value="1"/>
</dbReference>
<organism evidence="4 5">
    <name type="scientific">Microlunatus soli</name>
    <dbReference type="NCBI Taxonomy" id="630515"/>
    <lineage>
        <taxon>Bacteria</taxon>
        <taxon>Bacillati</taxon>
        <taxon>Actinomycetota</taxon>
        <taxon>Actinomycetes</taxon>
        <taxon>Propionibacteriales</taxon>
        <taxon>Propionibacteriaceae</taxon>
        <taxon>Microlunatus</taxon>
    </lineage>
</organism>
<dbReference type="GO" id="GO:0019752">
    <property type="term" value="P:carboxylic acid metabolic process"/>
    <property type="evidence" value="ECO:0007669"/>
    <property type="project" value="UniProtKB-ARBA"/>
</dbReference>
<dbReference type="PANTHER" id="PTHR42796">
    <property type="entry name" value="FUMARYLACETOACETATE HYDROLASE DOMAIN-CONTAINING PROTEIN 2A-RELATED"/>
    <property type="match status" value="1"/>
</dbReference>
<name>A0A1H1R7H3_9ACTN</name>
<dbReference type="Proteomes" id="UP000199103">
    <property type="component" value="Chromosome I"/>
</dbReference>
<evidence type="ECO:0000313" key="4">
    <source>
        <dbReference type="EMBL" id="SDS31595.1"/>
    </source>
</evidence>
<protein>
    <submittedName>
        <fullName evidence="4">2-keto-4-pentenoate hydratase/2-oxohepta-3-ene-1,7-dioic acid hydratase (Catechol pathway)</fullName>
    </submittedName>
</protein>
<evidence type="ECO:0000256" key="2">
    <source>
        <dbReference type="ARBA" id="ARBA00022723"/>
    </source>
</evidence>
<dbReference type="SUPFAM" id="SSF56529">
    <property type="entry name" value="FAH"/>
    <property type="match status" value="1"/>
</dbReference>
<gene>
    <name evidence="4" type="ORF">SAMN04489812_1537</name>
</gene>
<dbReference type="InterPro" id="IPR011234">
    <property type="entry name" value="Fumarylacetoacetase-like_C"/>
</dbReference>
<dbReference type="InterPro" id="IPR036663">
    <property type="entry name" value="Fumarylacetoacetase_C_sf"/>
</dbReference>
<dbReference type="AlphaFoldDB" id="A0A1H1R7H3"/>
<reference evidence="4 5" key="1">
    <citation type="submission" date="2016-10" db="EMBL/GenBank/DDBJ databases">
        <authorList>
            <person name="de Groot N.N."/>
        </authorList>
    </citation>
    <scope>NUCLEOTIDE SEQUENCE [LARGE SCALE GENOMIC DNA]</scope>
    <source>
        <strain evidence="4 5">DSM 21800</strain>
    </source>
</reference>
<dbReference type="RefSeq" id="WP_091522426.1">
    <property type="nucleotide sequence ID" value="NZ_LT629772.1"/>
</dbReference>
<dbReference type="Gene3D" id="3.90.850.10">
    <property type="entry name" value="Fumarylacetoacetase-like, C-terminal domain"/>
    <property type="match status" value="1"/>
</dbReference>
<accession>A0A1H1R7H3</accession>
<evidence type="ECO:0000256" key="1">
    <source>
        <dbReference type="ARBA" id="ARBA00010211"/>
    </source>
</evidence>
<dbReference type="InterPro" id="IPR051121">
    <property type="entry name" value="FAH"/>
</dbReference>
<evidence type="ECO:0000313" key="5">
    <source>
        <dbReference type="Proteomes" id="UP000199103"/>
    </source>
</evidence>
<dbReference type="GO" id="GO:0016853">
    <property type="term" value="F:isomerase activity"/>
    <property type="evidence" value="ECO:0007669"/>
    <property type="project" value="UniProtKB-ARBA"/>
</dbReference>
<dbReference type="GO" id="GO:0046872">
    <property type="term" value="F:metal ion binding"/>
    <property type="evidence" value="ECO:0007669"/>
    <property type="project" value="UniProtKB-KW"/>
</dbReference>
<evidence type="ECO:0000259" key="3">
    <source>
        <dbReference type="Pfam" id="PF01557"/>
    </source>
</evidence>
<dbReference type="OrthoDB" id="9805307at2"/>
<dbReference type="STRING" id="630515.SAMN04489812_1537"/>
<keyword evidence="2" id="KW-0479">Metal-binding</keyword>
<dbReference type="EMBL" id="LT629772">
    <property type="protein sequence ID" value="SDS31595.1"/>
    <property type="molecule type" value="Genomic_DNA"/>
</dbReference>
<dbReference type="PANTHER" id="PTHR42796:SF4">
    <property type="entry name" value="FUMARYLACETOACETATE HYDROLASE DOMAIN-CONTAINING PROTEIN 2A"/>
    <property type="match status" value="1"/>
</dbReference>
<keyword evidence="5" id="KW-1185">Reference proteome</keyword>
<dbReference type="Pfam" id="PF01557">
    <property type="entry name" value="FAA_hydrolase"/>
    <property type="match status" value="1"/>
</dbReference>
<sequence>MRRARIRTADGLVDAVVVELAGEDTVLTVPDGSSPQQVIDDPTTAGAELSLEKVRFAPPVTPGKIICVGLNYADHAAEGGQQAPDQPILFMKAPDTMIGARDDIVLPRGSVKTDWEVELGVVIGGEPTGTAYLDSEEQADAYIAGYVLVDDVSEREFQLERGGQWDKGKNCATFCPIGPWLLTADEVPDPQAIRLGLEVNGQPLQDSDTGRMIFGVRHLVHYISQYLTLYPGDVISTGTPAGVGAGQHPPRYLTAGDTVRAWADGLGQHLNQVRSN</sequence>
<comment type="similarity">
    <text evidence="1">Belongs to the FAH family.</text>
</comment>
<feature type="domain" description="Fumarylacetoacetase-like C-terminal" evidence="3">
    <location>
        <begin position="64"/>
        <end position="273"/>
    </location>
</feature>
<proteinExistence type="inferred from homology"/>